<feature type="domain" description="Peptidoglycan binding-like" evidence="1">
    <location>
        <begin position="215"/>
        <end position="269"/>
    </location>
</feature>
<dbReference type="RefSeq" id="WP_015203828.1">
    <property type="nucleotide sequence ID" value="NC_019753.1"/>
</dbReference>
<keyword evidence="4" id="KW-1185">Reference proteome</keyword>
<dbReference type="Gene3D" id="1.10.101.10">
    <property type="entry name" value="PGBD-like superfamily/PGBD"/>
    <property type="match status" value="1"/>
</dbReference>
<protein>
    <submittedName>
        <fullName evidence="3">Peptidoglycan-binding domain 1 protein</fullName>
    </submittedName>
</protein>
<evidence type="ECO:0000313" key="3">
    <source>
        <dbReference type="EMBL" id="AFZ13719.1"/>
    </source>
</evidence>
<dbReference type="eggNOG" id="COG3409">
    <property type="taxonomic scope" value="Bacteria"/>
</dbReference>
<feature type="domain" description="D-alanyl-D-alanine carboxypeptidase-like core" evidence="2">
    <location>
        <begin position="60"/>
        <end position="122"/>
    </location>
</feature>
<dbReference type="Pfam" id="PF01471">
    <property type="entry name" value="PG_binding_1"/>
    <property type="match status" value="1"/>
</dbReference>
<evidence type="ECO:0000259" key="1">
    <source>
        <dbReference type="Pfam" id="PF01471"/>
    </source>
</evidence>
<dbReference type="InterPro" id="IPR009045">
    <property type="entry name" value="Zn_M74/Hedgehog-like"/>
</dbReference>
<dbReference type="Gene3D" id="3.30.1380.10">
    <property type="match status" value="1"/>
</dbReference>
<dbReference type="Proteomes" id="UP000010472">
    <property type="component" value="Chromosome"/>
</dbReference>
<sequence length="345" mass="37780">MTLLKDVTDCSTYSVRGLDDQLIAQMNRISPGLLVRIDDINNVKLADAAVHPWMQRAAKVRLQNAVVARGKQIIINSAYRTLAGQMLLYQHYQNRRCGITAASTPGKSNHNNASAIDIEDSQGWRPVLQANGWRWIGSFDPMHYDCTDPGITSINSISVKAFQQLWSIVNPADKLADDGIFGPATASRLRFSPAEGFPGMEPARILRLTQPVQAGRDVGDLQLALRKAGIKLDKADSIFGPSTDKAVKDFQAANSLVADGIVGPITRKIILSYTPKGEVTPPSNPPINPPSNPPINSSINLAEIFYTYDTQGLFTSQQQADLKWLQSQIPQATLEQFSKLWRGGS</sequence>
<dbReference type="SUPFAM" id="SSF47090">
    <property type="entry name" value="PGBD-like"/>
    <property type="match status" value="1"/>
</dbReference>
<dbReference type="AlphaFoldDB" id="K9W1P5"/>
<accession>K9W1P5</accession>
<dbReference type="OrthoDB" id="490494at2"/>
<proteinExistence type="predicted"/>
<dbReference type="HOGENOM" id="CLU_064063_0_0_3"/>
<dbReference type="InterPro" id="IPR036365">
    <property type="entry name" value="PGBD-like_sf"/>
</dbReference>
<gene>
    <name evidence="3" type="ORF">Cri9333_2877</name>
</gene>
<dbReference type="InterPro" id="IPR002477">
    <property type="entry name" value="Peptidoglycan-bd-like"/>
</dbReference>
<reference evidence="3 4" key="1">
    <citation type="submission" date="2012-06" db="EMBL/GenBank/DDBJ databases">
        <title>Finished chromosome of genome of Crinalium epipsammum PCC 9333.</title>
        <authorList>
            <consortium name="US DOE Joint Genome Institute"/>
            <person name="Gugger M."/>
            <person name="Coursin T."/>
            <person name="Rippka R."/>
            <person name="Tandeau De Marsac N."/>
            <person name="Huntemann M."/>
            <person name="Wei C.-L."/>
            <person name="Han J."/>
            <person name="Detter J.C."/>
            <person name="Han C."/>
            <person name="Tapia R."/>
            <person name="Davenport K."/>
            <person name="Daligault H."/>
            <person name="Erkkila T."/>
            <person name="Gu W."/>
            <person name="Munk A.C.C."/>
            <person name="Teshima H."/>
            <person name="Xu Y."/>
            <person name="Chain P."/>
            <person name="Chen A."/>
            <person name="Krypides N."/>
            <person name="Mavromatis K."/>
            <person name="Markowitz V."/>
            <person name="Szeto E."/>
            <person name="Ivanova N."/>
            <person name="Mikhailova N."/>
            <person name="Ovchinnikova G."/>
            <person name="Pagani I."/>
            <person name="Pati A."/>
            <person name="Goodwin L."/>
            <person name="Peters L."/>
            <person name="Pitluck S."/>
            <person name="Woyke T."/>
            <person name="Kerfeld C."/>
        </authorList>
    </citation>
    <scope>NUCLEOTIDE SEQUENCE [LARGE SCALE GENOMIC DNA]</scope>
    <source>
        <strain evidence="3 4">PCC 9333</strain>
    </source>
</reference>
<dbReference type="CDD" id="cd14814">
    <property type="entry name" value="Peptidase_M15"/>
    <property type="match status" value="1"/>
</dbReference>
<dbReference type="GO" id="GO:0006508">
    <property type="term" value="P:proteolysis"/>
    <property type="evidence" value="ECO:0007669"/>
    <property type="project" value="InterPro"/>
</dbReference>
<dbReference type="eggNOG" id="COG1876">
    <property type="taxonomic scope" value="Bacteria"/>
</dbReference>
<dbReference type="InterPro" id="IPR003709">
    <property type="entry name" value="VanY-like_core_dom"/>
</dbReference>
<evidence type="ECO:0000313" key="4">
    <source>
        <dbReference type="Proteomes" id="UP000010472"/>
    </source>
</evidence>
<dbReference type="GO" id="GO:0008233">
    <property type="term" value="F:peptidase activity"/>
    <property type="evidence" value="ECO:0007669"/>
    <property type="project" value="InterPro"/>
</dbReference>
<evidence type="ECO:0000259" key="2">
    <source>
        <dbReference type="Pfam" id="PF02557"/>
    </source>
</evidence>
<dbReference type="EMBL" id="CP003620">
    <property type="protein sequence ID" value="AFZ13719.1"/>
    <property type="molecule type" value="Genomic_DNA"/>
</dbReference>
<organism evidence="3 4">
    <name type="scientific">Crinalium epipsammum PCC 9333</name>
    <dbReference type="NCBI Taxonomy" id="1173022"/>
    <lineage>
        <taxon>Bacteria</taxon>
        <taxon>Bacillati</taxon>
        <taxon>Cyanobacteriota</taxon>
        <taxon>Cyanophyceae</taxon>
        <taxon>Gomontiellales</taxon>
        <taxon>Gomontiellaceae</taxon>
        <taxon>Crinalium</taxon>
    </lineage>
</organism>
<dbReference type="InterPro" id="IPR036366">
    <property type="entry name" value="PGBDSf"/>
</dbReference>
<dbReference type="KEGG" id="cep:Cri9333_2877"/>
<dbReference type="SUPFAM" id="SSF55166">
    <property type="entry name" value="Hedgehog/DD-peptidase"/>
    <property type="match status" value="1"/>
</dbReference>
<dbReference type="STRING" id="1173022.Cri9333_2877"/>
<name>K9W1P5_9CYAN</name>
<dbReference type="Pfam" id="PF02557">
    <property type="entry name" value="VanY"/>
    <property type="match status" value="1"/>
</dbReference>